<evidence type="ECO:0008006" key="5">
    <source>
        <dbReference type="Google" id="ProtNLM"/>
    </source>
</evidence>
<reference evidence="4" key="1">
    <citation type="journal article" date="2019" name="Int. J. Syst. Evol. Microbiol.">
        <title>The Global Catalogue of Microorganisms (GCM) 10K type strain sequencing project: providing services to taxonomists for standard genome sequencing and annotation.</title>
        <authorList>
            <consortium name="The Broad Institute Genomics Platform"/>
            <consortium name="The Broad Institute Genome Sequencing Center for Infectious Disease"/>
            <person name="Wu L."/>
            <person name="Ma J."/>
        </authorList>
    </citation>
    <scope>NUCLEOTIDE SEQUENCE [LARGE SCALE GENOMIC DNA]</scope>
    <source>
        <strain evidence="4">JCM 30846</strain>
    </source>
</reference>
<proteinExistence type="predicted"/>
<evidence type="ECO:0000313" key="3">
    <source>
        <dbReference type="EMBL" id="GAA3761493.1"/>
    </source>
</evidence>
<gene>
    <name evidence="3" type="ORF">GCM10023082_64320</name>
</gene>
<keyword evidence="2" id="KW-0472">Membrane</keyword>
<feature type="region of interest" description="Disordered" evidence="1">
    <location>
        <begin position="215"/>
        <end position="282"/>
    </location>
</feature>
<evidence type="ECO:0000313" key="4">
    <source>
        <dbReference type="Proteomes" id="UP001499884"/>
    </source>
</evidence>
<dbReference type="RefSeq" id="WP_345655430.1">
    <property type="nucleotide sequence ID" value="NZ_BAABEP010000093.1"/>
</dbReference>
<feature type="compositionally biased region" description="Low complexity" evidence="1">
    <location>
        <begin position="336"/>
        <end position="348"/>
    </location>
</feature>
<feature type="region of interest" description="Disordered" evidence="1">
    <location>
        <begin position="83"/>
        <end position="122"/>
    </location>
</feature>
<keyword evidence="4" id="KW-1185">Reference proteome</keyword>
<keyword evidence="2" id="KW-1133">Transmembrane helix</keyword>
<accession>A0ABP7GCH8</accession>
<evidence type="ECO:0000256" key="1">
    <source>
        <dbReference type="SAM" id="MobiDB-lite"/>
    </source>
</evidence>
<organism evidence="3 4">
    <name type="scientific">Streptomyces tremellae</name>
    <dbReference type="NCBI Taxonomy" id="1124239"/>
    <lineage>
        <taxon>Bacteria</taxon>
        <taxon>Bacillati</taxon>
        <taxon>Actinomycetota</taxon>
        <taxon>Actinomycetes</taxon>
        <taxon>Kitasatosporales</taxon>
        <taxon>Streptomycetaceae</taxon>
        <taxon>Streptomyces</taxon>
    </lineage>
</organism>
<feature type="region of interest" description="Disordered" evidence="1">
    <location>
        <begin position="303"/>
        <end position="363"/>
    </location>
</feature>
<name>A0ABP7GCH8_9ACTN</name>
<dbReference type="EMBL" id="BAABEP010000093">
    <property type="protein sequence ID" value="GAA3761493.1"/>
    <property type="molecule type" value="Genomic_DNA"/>
</dbReference>
<evidence type="ECO:0000256" key="2">
    <source>
        <dbReference type="SAM" id="Phobius"/>
    </source>
</evidence>
<sequence>MGWAVLYIAFGMVALWLLGEVLLQYKARLRWRLLAFVGFLTVVVGVVLPSVLVIVAGAIAFGVGQTYVTLSFRKGYSTGWALGGRPSTSRRRRGAAGADAAPRRDAGPREAAPEQEPAQEQTMVAAVPGDATAGGEGQGAADETAVYAPQPLPDDTGAQYGVHHDAADTASGLGTAAFAAESQGGHTDYAPADYDAYGGYEQPAAHAGYAPYDAYGTYQDQPDQAAYPPQQYGYGYGSQDQGAQGAQAGPAAAQGGQTGQDQSGQQQPPYQGQYDGHDTYAAPYAGPASYGAYETYGDGYGQQQYQDPYAVDTPPGGVWVPQQRDSAQGGQGGYDEQGYGPDGYPYDPSAHHPEPEPGGPYRY</sequence>
<protein>
    <recommendedName>
        <fullName evidence="5">Integral membrane protein</fullName>
    </recommendedName>
</protein>
<comment type="caution">
    <text evidence="3">The sequence shown here is derived from an EMBL/GenBank/DDBJ whole genome shotgun (WGS) entry which is preliminary data.</text>
</comment>
<feature type="compositionally biased region" description="Basic and acidic residues" evidence="1">
    <location>
        <begin position="101"/>
        <end position="112"/>
    </location>
</feature>
<feature type="compositionally biased region" description="Low complexity" evidence="1">
    <location>
        <begin position="218"/>
        <end position="282"/>
    </location>
</feature>
<feature type="transmembrane region" description="Helical" evidence="2">
    <location>
        <begin position="6"/>
        <end position="23"/>
    </location>
</feature>
<keyword evidence="2" id="KW-0812">Transmembrane</keyword>
<dbReference type="Proteomes" id="UP001499884">
    <property type="component" value="Unassembled WGS sequence"/>
</dbReference>
<feature type="transmembrane region" description="Helical" evidence="2">
    <location>
        <begin position="35"/>
        <end position="63"/>
    </location>
</feature>